<keyword evidence="2 12" id="KW-1003">Cell membrane</keyword>
<dbReference type="HAMAP" id="MF_00071">
    <property type="entry name" value="LepA"/>
    <property type="match status" value="1"/>
</dbReference>
<evidence type="ECO:0000256" key="5">
    <source>
        <dbReference type="ARBA" id="ARBA00022917"/>
    </source>
</evidence>
<keyword evidence="5 12" id="KW-0648">Protein biosynthesis</keyword>
<evidence type="ECO:0000259" key="13">
    <source>
        <dbReference type="PROSITE" id="PS51722"/>
    </source>
</evidence>
<comment type="similarity">
    <text evidence="10">Belongs to the GTP-binding elongation factor family. LepA subfamily.</text>
</comment>
<comment type="catalytic activity">
    <reaction evidence="8 12">
        <text>GTP + H2O = GDP + phosphate + H(+)</text>
        <dbReference type="Rhea" id="RHEA:19669"/>
        <dbReference type="ChEBI" id="CHEBI:15377"/>
        <dbReference type="ChEBI" id="CHEBI:15378"/>
        <dbReference type="ChEBI" id="CHEBI:37565"/>
        <dbReference type="ChEBI" id="CHEBI:43474"/>
        <dbReference type="ChEBI" id="CHEBI:58189"/>
        <dbReference type="EC" id="3.6.5.n1"/>
    </reaction>
</comment>
<feature type="domain" description="Tr-type G" evidence="13">
    <location>
        <begin position="13"/>
        <end position="195"/>
    </location>
</feature>
<dbReference type="FunFam" id="3.30.70.870:FF:000004">
    <property type="entry name" value="Translation factor GUF1, mitochondrial"/>
    <property type="match status" value="1"/>
</dbReference>
<organism evidence="14">
    <name type="scientific">uncultured Desulfobacterium sp</name>
    <dbReference type="NCBI Taxonomy" id="201089"/>
    <lineage>
        <taxon>Bacteria</taxon>
        <taxon>Pseudomonadati</taxon>
        <taxon>Thermodesulfobacteriota</taxon>
        <taxon>Desulfobacteria</taxon>
        <taxon>Desulfobacterales</taxon>
        <taxon>Desulfobacteriaceae</taxon>
        <taxon>Desulfobacterium</taxon>
        <taxon>environmental samples</taxon>
    </lineage>
</organism>
<dbReference type="PROSITE" id="PS51722">
    <property type="entry name" value="G_TR_2"/>
    <property type="match status" value="1"/>
</dbReference>
<evidence type="ECO:0000256" key="12">
    <source>
        <dbReference type="HAMAP-Rule" id="MF_00071"/>
    </source>
</evidence>
<dbReference type="InterPro" id="IPR013842">
    <property type="entry name" value="LepA_CTD"/>
</dbReference>
<dbReference type="InterPro" id="IPR005225">
    <property type="entry name" value="Small_GTP-bd"/>
</dbReference>
<dbReference type="InterPro" id="IPR000640">
    <property type="entry name" value="EFG_V-like"/>
</dbReference>
<dbReference type="SMART" id="SM00838">
    <property type="entry name" value="EFG_C"/>
    <property type="match status" value="1"/>
</dbReference>
<dbReference type="NCBIfam" id="TIGR00231">
    <property type="entry name" value="small_GTP"/>
    <property type="match status" value="1"/>
</dbReference>
<dbReference type="FunFam" id="3.30.70.240:FF:000007">
    <property type="entry name" value="Translation factor GUF1, mitochondrial"/>
    <property type="match status" value="1"/>
</dbReference>
<dbReference type="EC" id="3.6.5.n1" evidence="11 12"/>
<evidence type="ECO:0000313" key="14">
    <source>
        <dbReference type="EMBL" id="CBX28722.1"/>
    </source>
</evidence>
<sequence>MKNNHKNWVWIMNNIRNFSIIAHIDHGKSTLSDRLIQKTGIIADRDFHNQILDNMDIERERGITIKSQTVCLPYVAKDGNKYTLNLIDTPGHVDFSYEVSRALASCEGALLLVDASQGVEAQTIANLYLAMDNNLVIIPVINKIDLPSADIERVKAQIEEDLGLDPETAILVSAKEGIGIENVLESIVKILPPPAGDPEAPFKALIFDSHYDAFRGTIVYFRIFEGTIRVGDVITFMSNKISYKSEEIGIFQLKRIPKKELSAGEVGYVIAGIKSVVDTKCGDTITLKNRPADKAMPGYKDAKPVVFSSIYPVAADEYEELAIAIEKLKLNDASLIFEKDTSVALGFGFRCGFLGLLHLEVVQERLEREFDLSLILTAPSVQYSLIMSDGTEMIIDNPALYPDPTEIDTTLEPYIRASVIVPNRYMGAVMKLCLDRRGINKNYQYLTSDRLEMIFELPLAEVIFDFHDKLKSITQGYGSFDYEIIEFRETDLVKMDILINGERVDALSQLVHKDRAVERARVACEKLKEEIPRQMFKIAIQGAIGAKIIARSTVSAFRKDVTAKCYGGDITRKRKLLEKQKKGKKRMKMVGKVMIPQSAFLSVLKTDTD</sequence>
<dbReference type="GO" id="GO:0045727">
    <property type="term" value="P:positive regulation of translation"/>
    <property type="evidence" value="ECO:0007669"/>
    <property type="project" value="UniProtKB-UniRule"/>
</dbReference>
<evidence type="ECO:0000256" key="2">
    <source>
        <dbReference type="ARBA" id="ARBA00022475"/>
    </source>
</evidence>
<protein>
    <recommendedName>
        <fullName evidence="11 12">Elongation factor 4</fullName>
        <shortName evidence="12">EF-4</shortName>
        <ecNumber evidence="11 12">3.6.5.n1</ecNumber>
    </recommendedName>
    <alternativeName>
        <fullName evidence="12">Ribosomal back-translocase LepA</fullName>
    </alternativeName>
</protein>
<name>E1YDS8_9BACT</name>
<dbReference type="GO" id="GO:0005886">
    <property type="term" value="C:plasma membrane"/>
    <property type="evidence" value="ECO:0007669"/>
    <property type="project" value="UniProtKB-SubCell"/>
</dbReference>
<dbReference type="InterPro" id="IPR035654">
    <property type="entry name" value="LepA_IV"/>
</dbReference>
<dbReference type="Gene3D" id="3.30.70.240">
    <property type="match status" value="1"/>
</dbReference>
<dbReference type="PRINTS" id="PR00315">
    <property type="entry name" value="ELONGATNFCT"/>
</dbReference>
<evidence type="ECO:0000256" key="9">
    <source>
        <dbReference type="ARBA" id="ARBA00057626"/>
    </source>
</evidence>
<keyword evidence="4 12" id="KW-0378">Hydrolase</keyword>
<evidence type="ECO:0000256" key="10">
    <source>
        <dbReference type="ARBA" id="ARBA00061052"/>
    </source>
</evidence>
<dbReference type="InterPro" id="IPR000795">
    <property type="entry name" value="T_Tr_GTP-bd_dom"/>
</dbReference>
<dbReference type="GO" id="GO:0003924">
    <property type="term" value="F:GTPase activity"/>
    <property type="evidence" value="ECO:0007669"/>
    <property type="project" value="UniProtKB-UniRule"/>
</dbReference>
<dbReference type="Gene3D" id="3.30.70.2570">
    <property type="entry name" value="Elongation factor 4, C-terminal domain"/>
    <property type="match status" value="1"/>
</dbReference>
<evidence type="ECO:0000256" key="6">
    <source>
        <dbReference type="ARBA" id="ARBA00023134"/>
    </source>
</evidence>
<dbReference type="Gene3D" id="3.40.50.300">
    <property type="entry name" value="P-loop containing nucleotide triphosphate hydrolases"/>
    <property type="match status" value="1"/>
</dbReference>
<dbReference type="Gene3D" id="2.40.30.10">
    <property type="entry name" value="Translation factors"/>
    <property type="match status" value="1"/>
</dbReference>
<feature type="binding site" evidence="12">
    <location>
        <begin position="25"/>
        <end position="30"/>
    </location>
    <ligand>
        <name>GTP</name>
        <dbReference type="ChEBI" id="CHEBI:37565"/>
    </ligand>
</feature>
<dbReference type="FunFam" id="2.40.30.10:FF:000015">
    <property type="entry name" value="Translation factor GUF1, mitochondrial"/>
    <property type="match status" value="1"/>
</dbReference>
<dbReference type="AlphaFoldDB" id="E1YDS8"/>
<comment type="function">
    <text evidence="9 12">Required for accurate and efficient protein synthesis under certain stress conditions. May act as a fidelity factor of the translation reaction, by catalyzing a one-codon backward translocation of tRNAs on improperly translocated ribosomes. Back-translocation proceeds from a post-translocation (POST) complex to a pre-translocation (PRE) complex, thus giving elongation factor G a second chance to translocate the tRNAs correctly. Binds to ribosomes in a GTP-dependent manner.</text>
</comment>
<dbReference type="CDD" id="cd16260">
    <property type="entry name" value="EF4_III"/>
    <property type="match status" value="1"/>
</dbReference>
<evidence type="ECO:0000256" key="7">
    <source>
        <dbReference type="ARBA" id="ARBA00023136"/>
    </source>
</evidence>
<dbReference type="GO" id="GO:0043022">
    <property type="term" value="F:ribosome binding"/>
    <property type="evidence" value="ECO:0007669"/>
    <property type="project" value="UniProtKB-UniRule"/>
</dbReference>
<dbReference type="Pfam" id="PF06421">
    <property type="entry name" value="LepA_C"/>
    <property type="match status" value="1"/>
</dbReference>
<evidence type="ECO:0000256" key="1">
    <source>
        <dbReference type="ARBA" id="ARBA00005454"/>
    </source>
</evidence>
<dbReference type="PROSITE" id="PS00301">
    <property type="entry name" value="G_TR_1"/>
    <property type="match status" value="1"/>
</dbReference>
<accession>E1YDS8</accession>
<dbReference type="EMBL" id="FR695868">
    <property type="protein sequence ID" value="CBX28722.1"/>
    <property type="molecule type" value="Genomic_DNA"/>
</dbReference>
<dbReference type="FunFam" id="3.40.50.300:FF:000078">
    <property type="entry name" value="Elongation factor 4"/>
    <property type="match status" value="1"/>
</dbReference>
<dbReference type="FunFam" id="3.30.70.2570:FF:000001">
    <property type="entry name" value="Translation factor GUF1, mitochondrial"/>
    <property type="match status" value="1"/>
</dbReference>
<dbReference type="NCBIfam" id="TIGR01393">
    <property type="entry name" value="lepA"/>
    <property type="match status" value="1"/>
</dbReference>
<dbReference type="PANTHER" id="PTHR43512:SF4">
    <property type="entry name" value="TRANSLATION FACTOR GUF1 HOMOLOG, CHLOROPLASTIC"/>
    <property type="match status" value="1"/>
</dbReference>
<keyword evidence="6 12" id="KW-0342">GTP-binding</keyword>
<dbReference type="CDD" id="cd03709">
    <property type="entry name" value="lepA_C"/>
    <property type="match status" value="1"/>
</dbReference>
<comment type="subcellular location">
    <subcellularLocation>
        <location evidence="12">Cell membrane</location>
        <topology evidence="12">Peripheral membrane protein</topology>
        <orientation evidence="12">Cytoplasmic side</orientation>
    </subcellularLocation>
</comment>
<dbReference type="Pfam" id="PF00009">
    <property type="entry name" value="GTP_EFTU"/>
    <property type="match status" value="1"/>
</dbReference>
<dbReference type="GO" id="GO:0003746">
    <property type="term" value="F:translation elongation factor activity"/>
    <property type="evidence" value="ECO:0007669"/>
    <property type="project" value="UniProtKB-UniRule"/>
</dbReference>
<dbReference type="InterPro" id="IPR006297">
    <property type="entry name" value="EF-4"/>
</dbReference>
<reference evidence="14" key="1">
    <citation type="journal article" date="2011" name="Environ. Microbiol.">
        <title>Genomic insights into the metabolic potential of the polycyclic aromatic hydrocarbon degrading sulfate-reducing Deltaproteobacterium N47.</title>
        <authorList>
            <person name="Bergmann F."/>
            <person name="Selesi D."/>
            <person name="Weinmaier T."/>
            <person name="Tischler P."/>
            <person name="Rattei T."/>
            <person name="Meckenstock R.U."/>
        </authorList>
    </citation>
    <scope>NUCLEOTIDE SEQUENCE</scope>
</reference>
<dbReference type="CDD" id="cd01890">
    <property type="entry name" value="LepA"/>
    <property type="match status" value="1"/>
</dbReference>
<keyword evidence="3 12" id="KW-0547">Nucleotide-binding</keyword>
<keyword evidence="7 12" id="KW-0472">Membrane</keyword>
<dbReference type="InterPro" id="IPR038363">
    <property type="entry name" value="LepA_C_sf"/>
</dbReference>
<comment type="similarity">
    <text evidence="1 12">Belongs to the TRAFAC class translation factor GTPase superfamily. Classic translation factor GTPase family. LepA subfamily.</text>
</comment>
<dbReference type="CDD" id="cd03699">
    <property type="entry name" value="EF4_II"/>
    <property type="match status" value="1"/>
</dbReference>
<feature type="binding site" evidence="12">
    <location>
        <begin position="142"/>
        <end position="145"/>
    </location>
    <ligand>
        <name>GTP</name>
        <dbReference type="ChEBI" id="CHEBI:37565"/>
    </ligand>
</feature>
<evidence type="ECO:0000256" key="11">
    <source>
        <dbReference type="ARBA" id="ARBA00066744"/>
    </source>
</evidence>
<dbReference type="InterPro" id="IPR004161">
    <property type="entry name" value="EFTu-like_2"/>
</dbReference>
<dbReference type="InterPro" id="IPR027417">
    <property type="entry name" value="P-loop_NTPase"/>
</dbReference>
<dbReference type="Pfam" id="PF00679">
    <property type="entry name" value="EFG_C"/>
    <property type="match status" value="1"/>
</dbReference>
<evidence type="ECO:0000256" key="8">
    <source>
        <dbReference type="ARBA" id="ARBA00050293"/>
    </source>
</evidence>
<gene>
    <name evidence="12" type="primary">lepA</name>
    <name evidence="14" type="ORF">N47_G40460</name>
</gene>
<dbReference type="InterPro" id="IPR031157">
    <property type="entry name" value="G_TR_CS"/>
</dbReference>
<proteinExistence type="inferred from homology"/>
<dbReference type="Gene3D" id="3.30.70.870">
    <property type="entry name" value="Elongation Factor G (Translational Gtpase), domain 3"/>
    <property type="match status" value="1"/>
</dbReference>
<evidence type="ECO:0000256" key="4">
    <source>
        <dbReference type="ARBA" id="ARBA00022801"/>
    </source>
</evidence>
<dbReference type="GO" id="GO:0005525">
    <property type="term" value="F:GTP binding"/>
    <property type="evidence" value="ECO:0007669"/>
    <property type="project" value="UniProtKB-UniRule"/>
</dbReference>
<dbReference type="Pfam" id="PF03144">
    <property type="entry name" value="GTP_EFTU_D2"/>
    <property type="match status" value="1"/>
</dbReference>
<dbReference type="SUPFAM" id="SSF54980">
    <property type="entry name" value="EF-G C-terminal domain-like"/>
    <property type="match status" value="2"/>
</dbReference>
<dbReference type="InterPro" id="IPR035647">
    <property type="entry name" value="EFG_III/V"/>
</dbReference>
<evidence type="ECO:0000256" key="3">
    <source>
        <dbReference type="ARBA" id="ARBA00022741"/>
    </source>
</evidence>
<dbReference type="SUPFAM" id="SSF52540">
    <property type="entry name" value="P-loop containing nucleoside triphosphate hydrolases"/>
    <property type="match status" value="1"/>
</dbReference>
<dbReference type="PANTHER" id="PTHR43512">
    <property type="entry name" value="TRANSLATION FACTOR GUF1-RELATED"/>
    <property type="match status" value="1"/>
</dbReference>